<keyword evidence="2" id="KW-1185">Reference proteome</keyword>
<name>A0ACB8Y5E4_ARCLA</name>
<proteinExistence type="predicted"/>
<dbReference type="Proteomes" id="UP001055879">
    <property type="component" value="Linkage Group LG13"/>
</dbReference>
<evidence type="ECO:0000313" key="2">
    <source>
        <dbReference type="Proteomes" id="UP001055879"/>
    </source>
</evidence>
<gene>
    <name evidence="1" type="ORF">L6452_35335</name>
</gene>
<protein>
    <submittedName>
        <fullName evidence="1">Uncharacterized protein</fullName>
    </submittedName>
</protein>
<reference evidence="2" key="1">
    <citation type="journal article" date="2022" name="Mol. Ecol. Resour.">
        <title>The genomes of chicory, endive, great burdock and yacon provide insights into Asteraceae palaeo-polyploidization history and plant inulin production.</title>
        <authorList>
            <person name="Fan W."/>
            <person name="Wang S."/>
            <person name="Wang H."/>
            <person name="Wang A."/>
            <person name="Jiang F."/>
            <person name="Liu H."/>
            <person name="Zhao H."/>
            <person name="Xu D."/>
            <person name="Zhang Y."/>
        </authorList>
    </citation>
    <scope>NUCLEOTIDE SEQUENCE [LARGE SCALE GENOMIC DNA]</scope>
    <source>
        <strain evidence="2">cv. Niubang</strain>
    </source>
</reference>
<sequence>MASSFQKLSIPCVGEVVIPNPEPVNLNTNLNCRSKSYTKTLSTVAVEKTPTAGKFGSFGGAFVAEVLIAPLAELEAKFNSVLHDHEFKMELATALKDYVGRETPLYHAQNLTNHYKNINGEGPEIYLKREDLNHGGSYKMNNVIAQAILAKRMGRKSVITATSAGHHGVATAAVCAKLSLECTIFVGTRDMQRKPSNLQLMKLLGAKVKLVDGNFQAAASESIRAWLENLETDYYLAGTAVGPHPIPTMVREFNSVIGKETRKQAMEKWGGKPDVLVACVGSGCNALGLFHEFIRDESVRMIGVEGGGSMGTSESGDHDELHCASLVRGEIGVYHGAMCYLLQDGEGHITTAKSVASGLEYPGVSPELSFLKASGRVDCYTVTDEEAVDAYKRLCRLEGIIAALETSHALAYLEKLCPTLPHGAKVVVNCSGSGYNDAPIVLNMS</sequence>
<comment type="caution">
    <text evidence="1">The sequence shown here is derived from an EMBL/GenBank/DDBJ whole genome shotgun (WGS) entry which is preliminary data.</text>
</comment>
<accession>A0ACB8Y5E4</accession>
<dbReference type="EMBL" id="CM042059">
    <property type="protein sequence ID" value="KAI3680562.1"/>
    <property type="molecule type" value="Genomic_DNA"/>
</dbReference>
<reference evidence="1 2" key="2">
    <citation type="journal article" date="2022" name="Mol. Ecol. Resour.">
        <title>The genomes of chicory, endive, great burdock and yacon provide insights into Asteraceae paleo-polyploidization history and plant inulin production.</title>
        <authorList>
            <person name="Fan W."/>
            <person name="Wang S."/>
            <person name="Wang H."/>
            <person name="Wang A."/>
            <person name="Jiang F."/>
            <person name="Liu H."/>
            <person name="Zhao H."/>
            <person name="Xu D."/>
            <person name="Zhang Y."/>
        </authorList>
    </citation>
    <scope>NUCLEOTIDE SEQUENCE [LARGE SCALE GENOMIC DNA]</scope>
    <source>
        <strain evidence="2">cv. Niubang</strain>
    </source>
</reference>
<organism evidence="1 2">
    <name type="scientific">Arctium lappa</name>
    <name type="common">Greater burdock</name>
    <name type="synonym">Lappa major</name>
    <dbReference type="NCBI Taxonomy" id="4217"/>
    <lineage>
        <taxon>Eukaryota</taxon>
        <taxon>Viridiplantae</taxon>
        <taxon>Streptophyta</taxon>
        <taxon>Embryophyta</taxon>
        <taxon>Tracheophyta</taxon>
        <taxon>Spermatophyta</taxon>
        <taxon>Magnoliopsida</taxon>
        <taxon>eudicotyledons</taxon>
        <taxon>Gunneridae</taxon>
        <taxon>Pentapetalae</taxon>
        <taxon>asterids</taxon>
        <taxon>campanulids</taxon>
        <taxon>Asterales</taxon>
        <taxon>Asteraceae</taxon>
        <taxon>Carduoideae</taxon>
        <taxon>Cardueae</taxon>
        <taxon>Arctiinae</taxon>
        <taxon>Arctium</taxon>
    </lineage>
</organism>
<evidence type="ECO:0000313" key="1">
    <source>
        <dbReference type="EMBL" id="KAI3680562.1"/>
    </source>
</evidence>